<dbReference type="InterPro" id="IPR002156">
    <property type="entry name" value="RNaseH_domain"/>
</dbReference>
<comment type="caution">
    <text evidence="2">The sequence shown here is derived from an EMBL/GenBank/DDBJ whole genome shotgun (WGS) entry which is preliminary data.</text>
</comment>
<feature type="non-terminal residue" evidence="2">
    <location>
        <position position="1"/>
    </location>
</feature>
<evidence type="ECO:0000313" key="3">
    <source>
        <dbReference type="Proteomes" id="UP000257109"/>
    </source>
</evidence>
<dbReference type="Proteomes" id="UP000257109">
    <property type="component" value="Unassembled WGS sequence"/>
</dbReference>
<dbReference type="Gene3D" id="3.30.420.10">
    <property type="entry name" value="Ribonuclease H-like superfamily/Ribonuclease H"/>
    <property type="match status" value="1"/>
</dbReference>
<dbReference type="Pfam" id="PF13456">
    <property type="entry name" value="RVT_3"/>
    <property type="match status" value="1"/>
</dbReference>
<organism evidence="2 3">
    <name type="scientific">Mucuna pruriens</name>
    <name type="common">Velvet bean</name>
    <name type="synonym">Dolichos pruriens</name>
    <dbReference type="NCBI Taxonomy" id="157652"/>
    <lineage>
        <taxon>Eukaryota</taxon>
        <taxon>Viridiplantae</taxon>
        <taxon>Streptophyta</taxon>
        <taxon>Embryophyta</taxon>
        <taxon>Tracheophyta</taxon>
        <taxon>Spermatophyta</taxon>
        <taxon>Magnoliopsida</taxon>
        <taxon>eudicotyledons</taxon>
        <taxon>Gunneridae</taxon>
        <taxon>Pentapetalae</taxon>
        <taxon>rosids</taxon>
        <taxon>fabids</taxon>
        <taxon>Fabales</taxon>
        <taxon>Fabaceae</taxon>
        <taxon>Papilionoideae</taxon>
        <taxon>50 kb inversion clade</taxon>
        <taxon>NPAAA clade</taxon>
        <taxon>indigoferoid/millettioid clade</taxon>
        <taxon>Phaseoleae</taxon>
        <taxon>Mucuna</taxon>
    </lineage>
</organism>
<dbReference type="EMBL" id="QJKJ01014020">
    <property type="protein sequence ID" value="RDX65199.1"/>
    <property type="molecule type" value="Genomic_DNA"/>
</dbReference>
<dbReference type="PANTHER" id="PTHR48475">
    <property type="entry name" value="RIBONUCLEASE H"/>
    <property type="match status" value="1"/>
</dbReference>
<dbReference type="GO" id="GO:0003676">
    <property type="term" value="F:nucleic acid binding"/>
    <property type="evidence" value="ECO:0007669"/>
    <property type="project" value="InterPro"/>
</dbReference>
<proteinExistence type="predicted"/>
<evidence type="ECO:0000313" key="2">
    <source>
        <dbReference type="EMBL" id="RDX65199.1"/>
    </source>
</evidence>
<name>A0A371EGW1_MUCPR</name>
<accession>A0A371EGW1</accession>
<dbReference type="GO" id="GO:0004523">
    <property type="term" value="F:RNA-DNA hybrid ribonuclease activity"/>
    <property type="evidence" value="ECO:0007669"/>
    <property type="project" value="InterPro"/>
</dbReference>
<keyword evidence="3" id="KW-1185">Reference proteome</keyword>
<dbReference type="InterPro" id="IPR036397">
    <property type="entry name" value="RNaseH_sf"/>
</dbReference>
<evidence type="ECO:0000259" key="1">
    <source>
        <dbReference type="Pfam" id="PF13456"/>
    </source>
</evidence>
<dbReference type="AlphaFoldDB" id="A0A371EGW1"/>
<feature type="domain" description="RNase H type-1" evidence="1">
    <location>
        <begin position="35"/>
        <end position="78"/>
    </location>
</feature>
<gene>
    <name evidence="2" type="ORF">CR513_56162</name>
</gene>
<dbReference type="OrthoDB" id="654211at2759"/>
<protein>
    <recommendedName>
        <fullName evidence="1">RNase H type-1 domain-containing protein</fullName>
    </recommendedName>
</protein>
<sequence>MKLAPWKLRWPWNIKSKNSRSLKIRHWSSTNSVGEWETRDAKLILYHNHVMEMSEHFDKVTFHYVSQDENQMVDALATLSSMLHVNKRQEMTIHAEANDQPWYHYTKRYLEEGAYLPGATENDKRTLRRLAVSFFLSGTILYKKSIDWTLLHCIDKQEAKGIMKEVHEGTFGTHANGHALAHKILQASYY</sequence>
<dbReference type="PANTHER" id="PTHR48475:SF1">
    <property type="entry name" value="RNASE H TYPE-1 DOMAIN-CONTAINING PROTEIN"/>
    <property type="match status" value="1"/>
</dbReference>
<reference evidence="2" key="1">
    <citation type="submission" date="2018-05" db="EMBL/GenBank/DDBJ databases">
        <title>Draft genome of Mucuna pruriens seed.</title>
        <authorList>
            <person name="Nnadi N.E."/>
            <person name="Vos R."/>
            <person name="Hasami M.H."/>
            <person name="Devisetty U.K."/>
            <person name="Aguiy J.C."/>
        </authorList>
    </citation>
    <scope>NUCLEOTIDE SEQUENCE [LARGE SCALE GENOMIC DNA]</scope>
    <source>
        <strain evidence="2">JCA_2017</strain>
    </source>
</reference>